<evidence type="ECO:0000313" key="1">
    <source>
        <dbReference type="EMBL" id="WIT11523.1"/>
    </source>
</evidence>
<name>A0AA95NG95_9BURK</name>
<dbReference type="KEGG" id="pais:PFX98_21955"/>
<dbReference type="InterPro" id="IPR021634">
    <property type="entry name" value="DUF3240"/>
</dbReference>
<keyword evidence="2" id="KW-1185">Reference proteome</keyword>
<sequence>MAEYCLTLICPPSVEEKLLDALLLHVGDELFTSSPTFSHGTPHGRLSPTEQVMGRSRSVQVQVLLSAEELQVLRTRLREEFAGTGLRFWAHALVMEGEF</sequence>
<evidence type="ECO:0000313" key="2">
    <source>
        <dbReference type="Proteomes" id="UP001177769"/>
    </source>
</evidence>
<dbReference type="InterPro" id="IPR015867">
    <property type="entry name" value="N-reg_PII/ATP_PRibTrfase_C"/>
</dbReference>
<dbReference type="Pfam" id="PF11582">
    <property type="entry name" value="DUF3240"/>
    <property type="match status" value="1"/>
</dbReference>
<protein>
    <submittedName>
        <fullName evidence="1">DUF3240 family protein</fullName>
    </submittedName>
</protein>
<gene>
    <name evidence="1" type="ORF">PFX98_21955</name>
</gene>
<dbReference type="RefSeq" id="WP_285232604.1">
    <property type="nucleotide sequence ID" value="NZ_CP116346.1"/>
</dbReference>
<organism evidence="1 2">
    <name type="scientific">Paucibacter sediminis</name>
    <dbReference type="NCBI Taxonomy" id="3019553"/>
    <lineage>
        <taxon>Bacteria</taxon>
        <taxon>Pseudomonadati</taxon>
        <taxon>Pseudomonadota</taxon>
        <taxon>Betaproteobacteria</taxon>
        <taxon>Burkholderiales</taxon>
        <taxon>Sphaerotilaceae</taxon>
        <taxon>Roseateles</taxon>
    </lineage>
</organism>
<proteinExistence type="predicted"/>
<accession>A0AA95NG95</accession>
<dbReference type="Gene3D" id="3.30.70.120">
    <property type="match status" value="1"/>
</dbReference>
<dbReference type="EMBL" id="CP116346">
    <property type="protein sequence ID" value="WIT11523.1"/>
    <property type="molecule type" value="Genomic_DNA"/>
</dbReference>
<reference evidence="1" key="1">
    <citation type="submission" date="2023-01" db="EMBL/GenBank/DDBJ databases">
        <title>Whole genome sequence of Paucibacter sp. S2-9 isolated from pond sediment.</title>
        <authorList>
            <person name="Jung J.Y."/>
        </authorList>
    </citation>
    <scope>NUCLEOTIDE SEQUENCE</scope>
    <source>
        <strain evidence="1">S2-9</strain>
    </source>
</reference>
<dbReference type="AlphaFoldDB" id="A0AA95NG95"/>
<dbReference type="Proteomes" id="UP001177769">
    <property type="component" value="Chromosome"/>
</dbReference>